<gene>
    <name evidence="2" type="ORF">COX93_03420</name>
</gene>
<dbReference type="Gene3D" id="2.60.40.10">
    <property type="entry name" value="Immunoglobulins"/>
    <property type="match status" value="1"/>
</dbReference>
<keyword evidence="1" id="KW-1133">Transmembrane helix</keyword>
<comment type="caution">
    <text evidence="2">The sequence shown here is derived from an EMBL/GenBank/DDBJ whole genome shotgun (WGS) entry which is preliminary data.</text>
</comment>
<evidence type="ECO:0000313" key="3">
    <source>
        <dbReference type="Proteomes" id="UP000228547"/>
    </source>
</evidence>
<evidence type="ECO:0000313" key="2">
    <source>
        <dbReference type="EMBL" id="PIZ86729.1"/>
    </source>
</evidence>
<dbReference type="AlphaFoldDB" id="A0A2J0MMG6"/>
<feature type="transmembrane region" description="Helical" evidence="1">
    <location>
        <begin position="181"/>
        <end position="201"/>
    </location>
</feature>
<dbReference type="InterPro" id="IPR013783">
    <property type="entry name" value="Ig-like_fold"/>
</dbReference>
<organism evidence="2 3">
    <name type="scientific">Candidatus Nomurabacteria bacterium CG_4_10_14_0_2_um_filter_30_12</name>
    <dbReference type="NCBI Taxonomy" id="1974727"/>
    <lineage>
        <taxon>Bacteria</taxon>
        <taxon>Candidatus Nomuraibacteriota</taxon>
    </lineage>
</organism>
<keyword evidence="1" id="KW-0472">Membrane</keyword>
<feature type="non-terminal residue" evidence="2">
    <location>
        <position position="1"/>
    </location>
</feature>
<proteinExistence type="predicted"/>
<protein>
    <recommendedName>
        <fullName evidence="4">IPT/TIG domain-containing protein</fullName>
    </recommendedName>
</protein>
<dbReference type="Proteomes" id="UP000228547">
    <property type="component" value="Unassembled WGS sequence"/>
</dbReference>
<dbReference type="SUPFAM" id="SSF81296">
    <property type="entry name" value="E set domains"/>
    <property type="match status" value="1"/>
</dbReference>
<dbReference type="InterPro" id="IPR014756">
    <property type="entry name" value="Ig_E-set"/>
</dbReference>
<evidence type="ECO:0008006" key="4">
    <source>
        <dbReference type="Google" id="ProtNLM"/>
    </source>
</evidence>
<sequence length="216" mass="24075">SSILVFVFELSLTLPIYAYNGYYSEPNNPNNPKPSISSIEPSSINNKINNKITITINGSGFIPNSVVRKNSSNINSNFIDSNHLMVDIYPNDIYNQDKFFLTVFNGEPGGGYSNASIFTIKNNTAITTTNNTDTINNNTNTINTNTTETNNTVSTNNTKENFNGLTANALLGSNSFMPNGLAQWIFFVIMVIAIIFLWRYVHRSEEVYMSEPMKHA</sequence>
<evidence type="ECO:0000256" key="1">
    <source>
        <dbReference type="SAM" id="Phobius"/>
    </source>
</evidence>
<keyword evidence="1" id="KW-0812">Transmembrane</keyword>
<reference evidence="3" key="1">
    <citation type="submission" date="2017-09" db="EMBL/GenBank/DDBJ databases">
        <title>Depth-based differentiation of microbial function through sediment-hosted aquifers and enrichment of novel symbionts in the deep terrestrial subsurface.</title>
        <authorList>
            <person name="Probst A.J."/>
            <person name="Ladd B."/>
            <person name="Jarett J.K."/>
            <person name="Geller-Mcgrath D.E."/>
            <person name="Sieber C.M.K."/>
            <person name="Emerson J.B."/>
            <person name="Anantharaman K."/>
            <person name="Thomas B.C."/>
            <person name="Malmstrom R."/>
            <person name="Stieglmeier M."/>
            <person name="Klingl A."/>
            <person name="Woyke T."/>
            <person name="Ryan C.M."/>
            <person name="Banfield J.F."/>
        </authorList>
    </citation>
    <scope>NUCLEOTIDE SEQUENCE [LARGE SCALE GENOMIC DNA]</scope>
</reference>
<dbReference type="EMBL" id="PFOY01000052">
    <property type="protein sequence ID" value="PIZ86729.1"/>
    <property type="molecule type" value="Genomic_DNA"/>
</dbReference>
<name>A0A2J0MMG6_9BACT</name>
<accession>A0A2J0MMG6</accession>